<evidence type="ECO:0000256" key="1">
    <source>
        <dbReference type="ARBA" id="ARBA00003041"/>
    </source>
</evidence>
<name>X0TVH5_9ZZZZ</name>
<keyword evidence="3" id="KW-0813">Transport</keyword>
<evidence type="ECO:0000256" key="2">
    <source>
        <dbReference type="ARBA" id="ARBA00006602"/>
    </source>
</evidence>
<evidence type="ECO:0000256" key="6">
    <source>
        <dbReference type="ARBA" id="ARBA00023225"/>
    </source>
</evidence>
<dbReference type="InterPro" id="IPR051472">
    <property type="entry name" value="T3SS_Stator/FliH"/>
</dbReference>
<dbReference type="EMBL" id="BARS01010811">
    <property type="protein sequence ID" value="GAF97578.1"/>
    <property type="molecule type" value="Genomic_DNA"/>
</dbReference>
<sequence>MSTIIKAAAQSASGSSQTIQRVAFNLDDIAVQADRYMETVREQAAQILGAAEAEAEQVRQRAAEEGRQAAMQAVEKVLDEKVASQMKTLLPALQRMIQEVEHSREAWLAHWQKSAVRVAVAIAGRVIRREVTATPQIAVELIKEALELAAGSADISLHMHPTDHENLGPQAQRLAAEICQLSPAEVIADPKISLGGCRVETKFGAIDQQFEAQLERIVEELTA</sequence>
<evidence type="ECO:0000256" key="3">
    <source>
        <dbReference type="ARBA" id="ARBA00022448"/>
    </source>
</evidence>
<dbReference type="GO" id="GO:0044781">
    <property type="term" value="P:bacterial-type flagellum organization"/>
    <property type="evidence" value="ECO:0007669"/>
    <property type="project" value="UniProtKB-KW"/>
</dbReference>
<dbReference type="GO" id="GO:0015031">
    <property type="term" value="P:protein transport"/>
    <property type="evidence" value="ECO:0007669"/>
    <property type="project" value="UniProtKB-KW"/>
</dbReference>
<proteinExistence type="inferred from homology"/>
<keyword evidence="6" id="KW-1006">Bacterial flagellum protein export</keyword>
<evidence type="ECO:0000259" key="8">
    <source>
        <dbReference type="Pfam" id="PF02108"/>
    </source>
</evidence>
<comment type="similarity">
    <text evidence="2">Belongs to the FliH family.</text>
</comment>
<gene>
    <name evidence="9" type="ORF">S01H1_19900</name>
</gene>
<keyword evidence="7" id="KW-0175">Coiled coil</keyword>
<dbReference type="Pfam" id="PF02108">
    <property type="entry name" value="FliH"/>
    <property type="match status" value="1"/>
</dbReference>
<dbReference type="PANTHER" id="PTHR34982:SF1">
    <property type="entry name" value="FLAGELLAR ASSEMBLY PROTEIN FLIH"/>
    <property type="match status" value="1"/>
</dbReference>
<keyword evidence="5" id="KW-0653">Protein transport</keyword>
<feature type="coiled-coil region" evidence="7">
    <location>
        <begin position="41"/>
        <end position="68"/>
    </location>
</feature>
<accession>X0TVH5</accession>
<keyword evidence="4" id="KW-1005">Bacterial flagellum biogenesis</keyword>
<comment type="function">
    <text evidence="1">Needed for flagellar regrowth and assembly.</text>
</comment>
<reference evidence="9" key="1">
    <citation type="journal article" date="2014" name="Front. Microbiol.">
        <title>High frequency of phylogenetically diverse reductive dehalogenase-homologous genes in deep subseafloor sedimentary metagenomes.</title>
        <authorList>
            <person name="Kawai M."/>
            <person name="Futagami T."/>
            <person name="Toyoda A."/>
            <person name="Takaki Y."/>
            <person name="Nishi S."/>
            <person name="Hori S."/>
            <person name="Arai W."/>
            <person name="Tsubouchi T."/>
            <person name="Morono Y."/>
            <person name="Uchiyama I."/>
            <person name="Ito T."/>
            <person name="Fujiyama A."/>
            <person name="Inagaki F."/>
            <person name="Takami H."/>
        </authorList>
    </citation>
    <scope>NUCLEOTIDE SEQUENCE</scope>
    <source>
        <strain evidence="9">Expedition CK06-06</strain>
    </source>
</reference>
<dbReference type="PANTHER" id="PTHR34982">
    <property type="entry name" value="YOP PROTEINS TRANSLOCATION PROTEIN L"/>
    <property type="match status" value="1"/>
</dbReference>
<dbReference type="GO" id="GO:0005829">
    <property type="term" value="C:cytosol"/>
    <property type="evidence" value="ECO:0007669"/>
    <property type="project" value="TreeGrafter"/>
</dbReference>
<evidence type="ECO:0000256" key="5">
    <source>
        <dbReference type="ARBA" id="ARBA00022927"/>
    </source>
</evidence>
<evidence type="ECO:0000313" key="9">
    <source>
        <dbReference type="EMBL" id="GAF97578.1"/>
    </source>
</evidence>
<dbReference type="InterPro" id="IPR018035">
    <property type="entry name" value="Flagellar_FliH/T3SS_HrpE"/>
</dbReference>
<protein>
    <recommendedName>
        <fullName evidence="8">Flagellar assembly protein FliH/Type III secretion system HrpE domain-containing protein</fullName>
    </recommendedName>
</protein>
<dbReference type="AlphaFoldDB" id="X0TVH5"/>
<comment type="caution">
    <text evidence="9">The sequence shown here is derived from an EMBL/GenBank/DDBJ whole genome shotgun (WGS) entry which is preliminary data.</text>
</comment>
<evidence type="ECO:0000256" key="4">
    <source>
        <dbReference type="ARBA" id="ARBA00022795"/>
    </source>
</evidence>
<feature type="domain" description="Flagellar assembly protein FliH/Type III secretion system HrpE" evidence="8">
    <location>
        <begin position="92"/>
        <end position="217"/>
    </location>
</feature>
<evidence type="ECO:0000256" key="7">
    <source>
        <dbReference type="SAM" id="Coils"/>
    </source>
</evidence>
<organism evidence="9">
    <name type="scientific">marine sediment metagenome</name>
    <dbReference type="NCBI Taxonomy" id="412755"/>
    <lineage>
        <taxon>unclassified sequences</taxon>
        <taxon>metagenomes</taxon>
        <taxon>ecological metagenomes</taxon>
    </lineage>
</organism>